<accession>A0A183V9W9</accession>
<name>A0A183V9W9_TOXCA</name>
<dbReference type="WBParaSite" id="TCNE_0001754001-mRNA-1">
    <property type="protein sequence ID" value="TCNE_0001754001-mRNA-1"/>
    <property type="gene ID" value="TCNE_0001754001"/>
</dbReference>
<evidence type="ECO:0000313" key="1">
    <source>
        <dbReference type="EMBL" id="VDM48860.1"/>
    </source>
</evidence>
<evidence type="ECO:0000313" key="2">
    <source>
        <dbReference type="Proteomes" id="UP000050794"/>
    </source>
</evidence>
<proteinExistence type="predicted"/>
<keyword evidence="2" id="KW-1185">Reference proteome</keyword>
<dbReference type="AlphaFoldDB" id="A0A183V9W9"/>
<dbReference type="Proteomes" id="UP000050794">
    <property type="component" value="Unassembled WGS sequence"/>
</dbReference>
<evidence type="ECO:0000313" key="3">
    <source>
        <dbReference type="WBParaSite" id="TCNE_0001754001-mRNA-1"/>
    </source>
</evidence>
<reference evidence="1 2" key="2">
    <citation type="submission" date="2018-11" db="EMBL/GenBank/DDBJ databases">
        <authorList>
            <consortium name="Pathogen Informatics"/>
        </authorList>
    </citation>
    <scope>NUCLEOTIDE SEQUENCE [LARGE SCALE GENOMIC DNA]</scope>
</reference>
<protein>
    <submittedName>
        <fullName evidence="1 3">Uncharacterized protein</fullName>
    </submittedName>
</protein>
<organism evidence="2 3">
    <name type="scientific">Toxocara canis</name>
    <name type="common">Canine roundworm</name>
    <dbReference type="NCBI Taxonomy" id="6265"/>
    <lineage>
        <taxon>Eukaryota</taxon>
        <taxon>Metazoa</taxon>
        <taxon>Ecdysozoa</taxon>
        <taxon>Nematoda</taxon>
        <taxon>Chromadorea</taxon>
        <taxon>Rhabditida</taxon>
        <taxon>Spirurina</taxon>
        <taxon>Ascaridomorpha</taxon>
        <taxon>Ascaridoidea</taxon>
        <taxon>Toxocaridae</taxon>
        <taxon>Toxocara</taxon>
    </lineage>
</organism>
<reference evidence="3" key="1">
    <citation type="submission" date="2016-06" db="UniProtKB">
        <authorList>
            <consortium name="WormBaseParasite"/>
        </authorList>
    </citation>
    <scope>IDENTIFICATION</scope>
</reference>
<gene>
    <name evidence="1" type="ORF">TCNE_LOCUS17539</name>
</gene>
<dbReference type="EMBL" id="UYWY01024537">
    <property type="protein sequence ID" value="VDM48860.1"/>
    <property type="molecule type" value="Genomic_DNA"/>
</dbReference>
<sequence>MGEFDLDELAKKTAARLLPPTSALSDKLQAAVQPVVDRLDKLIKLMSGNQSPATNCWVGPQLYSVMAKMMQMDRNEIDEKNKRAVFIGIPHATTEDATKEEDEQML</sequence>